<evidence type="ECO:0000259" key="1">
    <source>
        <dbReference type="Pfam" id="PF00535"/>
    </source>
</evidence>
<dbReference type="PANTHER" id="PTHR43685">
    <property type="entry name" value="GLYCOSYLTRANSFERASE"/>
    <property type="match status" value="1"/>
</dbReference>
<dbReference type="InterPro" id="IPR001173">
    <property type="entry name" value="Glyco_trans_2-like"/>
</dbReference>
<proteinExistence type="predicted"/>
<dbReference type="Pfam" id="PF13578">
    <property type="entry name" value="Methyltransf_24"/>
    <property type="match status" value="1"/>
</dbReference>
<dbReference type="SUPFAM" id="SSF53448">
    <property type="entry name" value="Nucleotide-diphospho-sugar transferases"/>
    <property type="match status" value="1"/>
</dbReference>
<organism evidence="2 3">
    <name type="scientific">Methyloceanibacter marginalis</name>
    <dbReference type="NCBI Taxonomy" id="1774971"/>
    <lineage>
        <taxon>Bacteria</taxon>
        <taxon>Pseudomonadati</taxon>
        <taxon>Pseudomonadota</taxon>
        <taxon>Alphaproteobacteria</taxon>
        <taxon>Hyphomicrobiales</taxon>
        <taxon>Hyphomicrobiaceae</taxon>
        <taxon>Methyloceanibacter</taxon>
    </lineage>
</organism>
<sequence length="634" mass="71564">MAKQQQAVAAIIPLHNGGKYIEGSLNSILSQSVLPTEVVVVDDGSTDDGPIIVEAFADRNEKIRLVRQQQEGQSSARNRGAREVKEALLAFLDQDDLWLPDHIENLIEPFAERRARPLGWVYSDVDLMDERGCVFKRSYLGATNRGEEHPKRTLAACLRNDMMVWVSSAVISHEAFDAVGGFDETLRGYEDDDLWLRFFQAGFDNVFVPEVSTRVRRHGASATHSDRMKISRGLYGKKLLEAYENGSGSNANLVKHHIIHRFVEAELRDIRRCMRTDDHTKMVACMNNLKGYQPYLDADTERRVVEVTSKIEAGLLSTESNASEVTLSCDFGAEHFSKLPSVQPQEISQSDIFAALQAAFWNVRDPVPSAWSEHIPFLFSLVSLLKPRRYVELGVHHGASFLAACQAVERMQLRCNCVAIDSWIGDPHAGRHVDSVFTDFRNNISKSYDSFAGYIRKNFDSALEQFEDSSVDLLHIDGFHSFDAVRNDFTTWQPKLSDVGVVLFHDVNEYRADFGVWRFWNQIRKQYPSFAFGHGHGLGVLIVGEHSPLRRPIEGRSASLLSDDILDLAIVLFGGLGQFPETAIQKPSKDALQAKDNRIRQLEMQISEFQRSTSWRITKPLRALARALSLNKNR</sequence>
<name>A0A1E3VTD7_9HYPH</name>
<dbReference type="AlphaFoldDB" id="A0A1E3VTD7"/>
<dbReference type="InterPro" id="IPR050834">
    <property type="entry name" value="Glycosyltransf_2"/>
</dbReference>
<keyword evidence="3" id="KW-1185">Reference proteome</keyword>
<dbReference type="InterPro" id="IPR029044">
    <property type="entry name" value="Nucleotide-diphossugar_trans"/>
</dbReference>
<dbReference type="RefSeq" id="WP_069625066.1">
    <property type="nucleotide sequence ID" value="NZ_LPWD01000455.1"/>
</dbReference>
<comment type="caution">
    <text evidence="2">The sequence shown here is derived from an EMBL/GenBank/DDBJ whole genome shotgun (WGS) entry which is preliminary data.</text>
</comment>
<dbReference type="Gene3D" id="3.90.550.10">
    <property type="entry name" value="Spore Coat Polysaccharide Biosynthesis Protein SpsA, Chain A"/>
    <property type="match status" value="1"/>
</dbReference>
<evidence type="ECO:0000313" key="2">
    <source>
        <dbReference type="EMBL" id="ODR96798.1"/>
    </source>
</evidence>
<dbReference type="PANTHER" id="PTHR43685:SF2">
    <property type="entry name" value="GLYCOSYLTRANSFERASE 2-LIKE DOMAIN-CONTAINING PROTEIN"/>
    <property type="match status" value="1"/>
</dbReference>
<dbReference type="Pfam" id="PF00535">
    <property type="entry name" value="Glycos_transf_2"/>
    <property type="match status" value="1"/>
</dbReference>
<dbReference type="Gene3D" id="3.40.50.150">
    <property type="entry name" value="Vaccinia Virus protein VP39"/>
    <property type="match status" value="1"/>
</dbReference>
<reference evidence="2 3" key="1">
    <citation type="journal article" date="2016" name="Environ. Microbiol.">
        <title>New Methyloceanibacter diversity from North Sea sediments includes methanotroph containing solely the soluble methane monooxygenase.</title>
        <authorList>
            <person name="Vekeman B."/>
            <person name="Kerckhof F.M."/>
            <person name="Cremers G."/>
            <person name="de Vos P."/>
            <person name="Vandamme P."/>
            <person name="Boon N."/>
            <person name="Op den Camp H.J."/>
            <person name="Heylen K."/>
        </authorList>
    </citation>
    <scope>NUCLEOTIDE SEQUENCE [LARGE SCALE GENOMIC DNA]</scope>
    <source>
        <strain evidence="2 3">R-67177</strain>
    </source>
</reference>
<evidence type="ECO:0000313" key="3">
    <source>
        <dbReference type="Proteomes" id="UP000095042"/>
    </source>
</evidence>
<dbReference type="EMBL" id="LPWD01000455">
    <property type="protein sequence ID" value="ODR96798.1"/>
    <property type="molecule type" value="Genomic_DNA"/>
</dbReference>
<dbReference type="InterPro" id="IPR029063">
    <property type="entry name" value="SAM-dependent_MTases_sf"/>
</dbReference>
<gene>
    <name evidence="2" type="ORF">AUC71_04320</name>
</gene>
<protein>
    <recommendedName>
        <fullName evidence="1">Glycosyltransferase 2-like domain-containing protein</fullName>
    </recommendedName>
</protein>
<dbReference type="SUPFAM" id="SSF53335">
    <property type="entry name" value="S-adenosyl-L-methionine-dependent methyltransferases"/>
    <property type="match status" value="1"/>
</dbReference>
<accession>A0A1E3VTD7</accession>
<feature type="domain" description="Glycosyltransferase 2-like" evidence="1">
    <location>
        <begin position="11"/>
        <end position="114"/>
    </location>
</feature>
<dbReference type="Proteomes" id="UP000095042">
    <property type="component" value="Unassembled WGS sequence"/>
</dbReference>
<dbReference type="OrthoDB" id="9802649at2"/>